<dbReference type="InterPro" id="IPR004843">
    <property type="entry name" value="Calcineurin-like_PHP"/>
</dbReference>
<organism evidence="4 5">
    <name type="scientific">Uliginosibacterium silvisoli</name>
    <dbReference type="NCBI Taxonomy" id="3114758"/>
    <lineage>
        <taxon>Bacteria</taxon>
        <taxon>Pseudomonadati</taxon>
        <taxon>Pseudomonadota</taxon>
        <taxon>Betaproteobacteria</taxon>
        <taxon>Rhodocyclales</taxon>
        <taxon>Zoogloeaceae</taxon>
        <taxon>Uliginosibacterium</taxon>
    </lineage>
</organism>
<dbReference type="InterPro" id="IPR041796">
    <property type="entry name" value="Mre11_N"/>
</dbReference>
<evidence type="ECO:0000313" key="4">
    <source>
        <dbReference type="EMBL" id="MEC5387751.1"/>
    </source>
</evidence>
<dbReference type="EMBL" id="JAYXHS010000004">
    <property type="protein sequence ID" value="MEC5387751.1"/>
    <property type="molecule type" value="Genomic_DNA"/>
</dbReference>
<dbReference type="EC" id="3.1.-.-" evidence="4"/>
<comment type="caution">
    <text evidence="4">The sequence shown here is derived from an EMBL/GenBank/DDBJ whole genome shotgun (WGS) entry which is preliminary data.</text>
</comment>
<evidence type="ECO:0000256" key="2">
    <source>
        <dbReference type="SAM" id="Coils"/>
    </source>
</evidence>
<keyword evidence="4" id="KW-0269">Exonuclease</keyword>
<sequence>MTLRYIHTADIHLDSPLCGLSAYQDAPAEQLRGATREAFRQLITLAIEERVDFVIIAGDLYDGDWPDFNTGLFFCAEMGRLQRAGISAFVLFGNHDAESNMTRALRLPDNVRCFSAKVCETHVIEQLKVALHGRSFKVRETTENLVQGYAAPLRDYFNIGVLHTALQGGYSGHANYAPCSLDELHAKGYDYWALGHVHEYKLWADRSTICFPGNLQGRSIRETGRRGAVMVTVGEDHQPQVERLFIDVLRWEHVMVDVSDCDSLDAVGIATGRHLIGLLESDAQVPRAVRVSLQGESPIHGELFQREQELRAHVLAEIAAIAPERLWLEKVKLATRPMVVQTDAALGGDALAELEALLGEARHDQALLQELREDFNQMLAKAPDLLAEVPALKLTRDGDLGALLDNVLPGLLARLGMKD</sequence>
<name>A0ABU6K7R6_9RHOO</name>
<keyword evidence="2" id="KW-0175">Coiled coil</keyword>
<reference evidence="4 5" key="1">
    <citation type="submission" date="2024-01" db="EMBL/GenBank/DDBJ databases">
        <title>Uliginosibacterium soil sp. nov.</title>
        <authorList>
            <person name="Lv Y."/>
        </authorList>
    </citation>
    <scope>NUCLEOTIDE SEQUENCE [LARGE SCALE GENOMIC DNA]</scope>
    <source>
        <strain evidence="4 5">H3</strain>
    </source>
</reference>
<dbReference type="Proteomes" id="UP001331561">
    <property type="component" value="Unassembled WGS sequence"/>
</dbReference>
<evidence type="ECO:0000256" key="1">
    <source>
        <dbReference type="ARBA" id="ARBA00022801"/>
    </source>
</evidence>
<keyword evidence="1 4" id="KW-0378">Hydrolase</keyword>
<dbReference type="PANTHER" id="PTHR30337:SF7">
    <property type="entry name" value="PHOSPHOESTERASE"/>
    <property type="match status" value="1"/>
</dbReference>
<accession>A0ABU6K7R6</accession>
<dbReference type="RefSeq" id="WP_327600725.1">
    <property type="nucleotide sequence ID" value="NZ_JAYXHS010000004.1"/>
</dbReference>
<keyword evidence="4" id="KW-0540">Nuclease</keyword>
<feature type="coiled-coil region" evidence="2">
    <location>
        <begin position="354"/>
        <end position="388"/>
    </location>
</feature>
<dbReference type="InterPro" id="IPR014576">
    <property type="entry name" value="Pesterase_YhaO"/>
</dbReference>
<keyword evidence="5" id="KW-1185">Reference proteome</keyword>
<proteinExistence type="predicted"/>
<dbReference type="Pfam" id="PF00149">
    <property type="entry name" value="Metallophos"/>
    <property type="match status" value="1"/>
</dbReference>
<gene>
    <name evidence="4" type="ORF">VVD49_18605</name>
</gene>
<dbReference type="Gene3D" id="3.60.21.10">
    <property type="match status" value="1"/>
</dbReference>
<dbReference type="GO" id="GO:0004527">
    <property type="term" value="F:exonuclease activity"/>
    <property type="evidence" value="ECO:0007669"/>
    <property type="project" value="UniProtKB-KW"/>
</dbReference>
<protein>
    <submittedName>
        <fullName evidence="4">DNA repair exonuclease</fullName>
        <ecNumber evidence="4">3.1.-.-</ecNumber>
    </submittedName>
</protein>
<evidence type="ECO:0000313" key="5">
    <source>
        <dbReference type="Proteomes" id="UP001331561"/>
    </source>
</evidence>
<dbReference type="PANTHER" id="PTHR30337">
    <property type="entry name" value="COMPONENT OF ATP-DEPENDENT DSDNA EXONUCLEASE"/>
    <property type="match status" value="1"/>
</dbReference>
<dbReference type="PIRSF" id="PIRSF033091">
    <property type="entry name" value="Pesterase_YhaO"/>
    <property type="match status" value="1"/>
</dbReference>
<evidence type="ECO:0000259" key="3">
    <source>
        <dbReference type="Pfam" id="PF00149"/>
    </source>
</evidence>
<dbReference type="CDD" id="cd00840">
    <property type="entry name" value="MPP_Mre11_N"/>
    <property type="match status" value="1"/>
</dbReference>
<dbReference type="InterPro" id="IPR050535">
    <property type="entry name" value="DNA_Repair-Maintenance_Comp"/>
</dbReference>
<dbReference type="SUPFAM" id="SSF56300">
    <property type="entry name" value="Metallo-dependent phosphatases"/>
    <property type="match status" value="1"/>
</dbReference>
<dbReference type="InterPro" id="IPR029052">
    <property type="entry name" value="Metallo-depent_PP-like"/>
</dbReference>
<feature type="domain" description="Calcineurin-like phosphoesterase" evidence="3">
    <location>
        <begin position="4"/>
        <end position="200"/>
    </location>
</feature>